<dbReference type="AlphaFoldDB" id="A0A834M8V7"/>
<keyword evidence="2" id="KW-1185">Reference proteome</keyword>
<gene>
    <name evidence="1" type="ORF">GWI33_010888</name>
</gene>
<comment type="caution">
    <text evidence="1">The sequence shown here is derived from an EMBL/GenBank/DDBJ whole genome shotgun (WGS) entry which is preliminary data.</text>
</comment>
<organism evidence="1 2">
    <name type="scientific">Rhynchophorus ferrugineus</name>
    <name type="common">Red palm weevil</name>
    <name type="synonym">Curculio ferrugineus</name>
    <dbReference type="NCBI Taxonomy" id="354439"/>
    <lineage>
        <taxon>Eukaryota</taxon>
        <taxon>Metazoa</taxon>
        <taxon>Ecdysozoa</taxon>
        <taxon>Arthropoda</taxon>
        <taxon>Hexapoda</taxon>
        <taxon>Insecta</taxon>
        <taxon>Pterygota</taxon>
        <taxon>Neoptera</taxon>
        <taxon>Endopterygota</taxon>
        <taxon>Coleoptera</taxon>
        <taxon>Polyphaga</taxon>
        <taxon>Cucujiformia</taxon>
        <taxon>Curculionidae</taxon>
        <taxon>Dryophthorinae</taxon>
        <taxon>Rhynchophorus</taxon>
    </lineage>
</organism>
<sequence length="96" mass="10427">MEKIDLGHTVSGFAYRGGQAAAGTASKAPSVATPLSASWPRANQNTAVPPDKILGLVLCRLLSHCELKYRMSLCRPTIARYGRNSVFIYHLKLNVV</sequence>
<accession>A0A834M8V7</accession>
<protein>
    <submittedName>
        <fullName evidence="1">Uncharacterized protein</fullName>
    </submittedName>
</protein>
<reference evidence="1" key="1">
    <citation type="submission" date="2020-08" db="EMBL/GenBank/DDBJ databases">
        <title>Genome sequencing and assembly of the red palm weevil Rhynchophorus ferrugineus.</title>
        <authorList>
            <person name="Dias G.B."/>
            <person name="Bergman C.M."/>
            <person name="Manee M."/>
        </authorList>
    </citation>
    <scope>NUCLEOTIDE SEQUENCE</scope>
    <source>
        <strain evidence="1">AA-2017</strain>
        <tissue evidence="1">Whole larva</tissue>
    </source>
</reference>
<dbReference type="Proteomes" id="UP000625711">
    <property type="component" value="Unassembled WGS sequence"/>
</dbReference>
<evidence type="ECO:0000313" key="2">
    <source>
        <dbReference type="Proteomes" id="UP000625711"/>
    </source>
</evidence>
<proteinExistence type="predicted"/>
<name>A0A834M8V7_RHYFE</name>
<dbReference type="EMBL" id="JAACXV010008305">
    <property type="protein sequence ID" value="KAF7276131.1"/>
    <property type="molecule type" value="Genomic_DNA"/>
</dbReference>
<evidence type="ECO:0000313" key="1">
    <source>
        <dbReference type="EMBL" id="KAF7276131.1"/>
    </source>
</evidence>